<evidence type="ECO:0000313" key="3">
    <source>
        <dbReference type="Proteomes" id="UP000271241"/>
    </source>
</evidence>
<dbReference type="Proteomes" id="UP000271241">
    <property type="component" value="Unassembled WGS sequence"/>
</dbReference>
<feature type="signal peptide" evidence="1">
    <location>
        <begin position="1"/>
        <end position="22"/>
    </location>
</feature>
<protein>
    <submittedName>
        <fullName evidence="2">Uncharacterized protein</fullName>
    </submittedName>
</protein>
<evidence type="ECO:0000313" key="2">
    <source>
        <dbReference type="EMBL" id="RKP08679.1"/>
    </source>
</evidence>
<reference evidence="3" key="1">
    <citation type="journal article" date="2018" name="Nat. Microbiol.">
        <title>Leveraging single-cell genomics to expand the fungal tree of life.</title>
        <authorList>
            <person name="Ahrendt S.R."/>
            <person name="Quandt C.A."/>
            <person name="Ciobanu D."/>
            <person name="Clum A."/>
            <person name="Salamov A."/>
            <person name="Andreopoulos B."/>
            <person name="Cheng J.F."/>
            <person name="Woyke T."/>
            <person name="Pelin A."/>
            <person name="Henrissat B."/>
            <person name="Reynolds N.K."/>
            <person name="Benny G.L."/>
            <person name="Smith M.E."/>
            <person name="James T.Y."/>
            <person name="Grigoriev I.V."/>
        </authorList>
    </citation>
    <scope>NUCLEOTIDE SEQUENCE [LARGE SCALE GENOMIC DNA]</scope>
    <source>
        <strain evidence="3">RSA 1356</strain>
    </source>
</reference>
<dbReference type="AlphaFoldDB" id="A0A4V1IWT5"/>
<gene>
    <name evidence="2" type="ORF">THASP1DRAFT_29514</name>
</gene>
<evidence type="ECO:0000256" key="1">
    <source>
        <dbReference type="SAM" id="SignalP"/>
    </source>
</evidence>
<keyword evidence="1" id="KW-0732">Signal</keyword>
<dbReference type="EMBL" id="KZ992578">
    <property type="protein sequence ID" value="RKP08679.1"/>
    <property type="molecule type" value="Genomic_DNA"/>
</dbReference>
<feature type="chain" id="PRO_5020581259" evidence="1">
    <location>
        <begin position="23"/>
        <end position="204"/>
    </location>
</feature>
<organism evidence="2 3">
    <name type="scientific">Thamnocephalis sphaerospora</name>
    <dbReference type="NCBI Taxonomy" id="78915"/>
    <lineage>
        <taxon>Eukaryota</taxon>
        <taxon>Fungi</taxon>
        <taxon>Fungi incertae sedis</taxon>
        <taxon>Zoopagomycota</taxon>
        <taxon>Zoopagomycotina</taxon>
        <taxon>Zoopagomycetes</taxon>
        <taxon>Zoopagales</taxon>
        <taxon>Sigmoideomycetaceae</taxon>
        <taxon>Thamnocephalis</taxon>
    </lineage>
</organism>
<sequence>MRFLSLLSVSLAIALSSTGSTGSPISAVSPTRNTLWSTHQNAAALATINRNKLVNFFPRFEIVQPEGTHPRYLTYPNSLHQSVEFVDGTGEAIVEVDVYYDNGQIKHIFFSDPSQVGTDDAVFGEVAIFHDTNIPGSPPTFYQVLKKGGYQDEVIYEYSPRTGTGRMTIESNEASPGVTINNVLPWNGRDLQFGHAYEMPRVGA</sequence>
<accession>A0A4V1IWT5</accession>
<keyword evidence="3" id="KW-1185">Reference proteome</keyword>
<name>A0A4V1IWT5_9FUNG</name>
<proteinExistence type="predicted"/>